<dbReference type="EMBL" id="BGZK01000254">
    <property type="protein sequence ID" value="GBP32034.1"/>
    <property type="molecule type" value="Genomic_DNA"/>
</dbReference>
<reference evidence="1 2" key="1">
    <citation type="journal article" date="2019" name="Commun. Biol.">
        <title>The bagworm genome reveals a unique fibroin gene that provides high tensile strength.</title>
        <authorList>
            <person name="Kono N."/>
            <person name="Nakamura H."/>
            <person name="Ohtoshi R."/>
            <person name="Tomita M."/>
            <person name="Numata K."/>
            <person name="Arakawa K."/>
        </authorList>
    </citation>
    <scope>NUCLEOTIDE SEQUENCE [LARGE SCALE GENOMIC DNA]</scope>
</reference>
<dbReference type="Proteomes" id="UP000299102">
    <property type="component" value="Unassembled WGS sequence"/>
</dbReference>
<evidence type="ECO:0000313" key="2">
    <source>
        <dbReference type="Proteomes" id="UP000299102"/>
    </source>
</evidence>
<gene>
    <name evidence="1" type="ORF">EVAR_21068_1</name>
</gene>
<accession>A0A4C1V1S4</accession>
<sequence length="119" mass="13085">MNILSTDVTHLRAECGLDITSESSAPLASQRMTYDLKLSGENVRIGNTIPSYATSARTHQMLLLTIRSPSAPFARPALNNTSEPVCSGFLNPSIHFHSLIYSPFDESLMRTVSFVSERP</sequence>
<name>A0A4C1V1S4_EUMVA</name>
<keyword evidence="2" id="KW-1185">Reference proteome</keyword>
<proteinExistence type="predicted"/>
<protein>
    <submittedName>
        <fullName evidence="1">Uncharacterized protein</fullName>
    </submittedName>
</protein>
<evidence type="ECO:0000313" key="1">
    <source>
        <dbReference type="EMBL" id="GBP32034.1"/>
    </source>
</evidence>
<dbReference type="AlphaFoldDB" id="A0A4C1V1S4"/>
<organism evidence="1 2">
    <name type="scientific">Eumeta variegata</name>
    <name type="common">Bagworm moth</name>
    <name type="synonym">Eumeta japonica</name>
    <dbReference type="NCBI Taxonomy" id="151549"/>
    <lineage>
        <taxon>Eukaryota</taxon>
        <taxon>Metazoa</taxon>
        <taxon>Ecdysozoa</taxon>
        <taxon>Arthropoda</taxon>
        <taxon>Hexapoda</taxon>
        <taxon>Insecta</taxon>
        <taxon>Pterygota</taxon>
        <taxon>Neoptera</taxon>
        <taxon>Endopterygota</taxon>
        <taxon>Lepidoptera</taxon>
        <taxon>Glossata</taxon>
        <taxon>Ditrysia</taxon>
        <taxon>Tineoidea</taxon>
        <taxon>Psychidae</taxon>
        <taxon>Oiketicinae</taxon>
        <taxon>Eumeta</taxon>
    </lineage>
</organism>
<comment type="caution">
    <text evidence="1">The sequence shown here is derived from an EMBL/GenBank/DDBJ whole genome shotgun (WGS) entry which is preliminary data.</text>
</comment>